<dbReference type="GO" id="GO:0005829">
    <property type="term" value="C:cytosol"/>
    <property type="evidence" value="ECO:0007669"/>
    <property type="project" value="TreeGrafter"/>
</dbReference>
<dbReference type="SUPFAM" id="SSF52172">
    <property type="entry name" value="CheY-like"/>
    <property type="match status" value="1"/>
</dbReference>
<dbReference type="PROSITE" id="PS51755">
    <property type="entry name" value="OMPR_PHOB"/>
    <property type="match status" value="1"/>
</dbReference>
<organism evidence="10 11">
    <name type="scientific">Alicyclobacillus vulcanalis</name>
    <dbReference type="NCBI Taxonomy" id="252246"/>
    <lineage>
        <taxon>Bacteria</taxon>
        <taxon>Bacillati</taxon>
        <taxon>Bacillota</taxon>
        <taxon>Bacilli</taxon>
        <taxon>Bacillales</taxon>
        <taxon>Alicyclobacillaceae</taxon>
        <taxon>Alicyclobacillus</taxon>
    </lineage>
</organism>
<dbReference type="Gene3D" id="3.40.50.2300">
    <property type="match status" value="1"/>
</dbReference>
<evidence type="ECO:0000313" key="11">
    <source>
        <dbReference type="Proteomes" id="UP000186156"/>
    </source>
</evidence>
<dbReference type="Proteomes" id="UP000186156">
    <property type="component" value="Unassembled WGS sequence"/>
</dbReference>
<dbReference type="InterPro" id="IPR001867">
    <property type="entry name" value="OmpR/PhoB-type_DNA-bd"/>
</dbReference>
<evidence type="ECO:0000256" key="1">
    <source>
        <dbReference type="ARBA" id="ARBA00022553"/>
    </source>
</evidence>
<dbReference type="OrthoDB" id="2373414at2"/>
<dbReference type="InterPro" id="IPR039420">
    <property type="entry name" value="WalR-like"/>
</dbReference>
<dbReference type="RefSeq" id="WP_076344366.1">
    <property type="nucleotide sequence ID" value="NZ_FTOO01000001.1"/>
</dbReference>
<keyword evidence="3" id="KW-0805">Transcription regulation</keyword>
<keyword evidence="5" id="KW-0804">Transcription</keyword>
<evidence type="ECO:0000259" key="8">
    <source>
        <dbReference type="PROSITE" id="PS50110"/>
    </source>
</evidence>
<dbReference type="Gene3D" id="6.10.250.690">
    <property type="match status" value="1"/>
</dbReference>
<dbReference type="STRING" id="252246.SAMN05421799_101322"/>
<feature type="DNA-binding region" description="OmpR/PhoB-type" evidence="7">
    <location>
        <begin position="125"/>
        <end position="223"/>
    </location>
</feature>
<evidence type="ECO:0000256" key="6">
    <source>
        <dbReference type="PROSITE-ProRule" id="PRU00169"/>
    </source>
</evidence>
<dbReference type="GO" id="GO:0000156">
    <property type="term" value="F:phosphorelay response regulator activity"/>
    <property type="evidence" value="ECO:0007669"/>
    <property type="project" value="TreeGrafter"/>
</dbReference>
<sequence length="226" mass="25370">MRLLVVEDEAALQRELVHLFKQRGYLVDAVDTVFAAVEHGMSGAYDCIVLDYMLPDGDGIEALTQLREAGCTTPILMLTVKNDPKDRVLGLNKGADDYLGKPFHPDELLARVGALVRRSPSLTDDEVIEHGKAKLHTRSRSLEYEGRTLELTSKEFALMEALFRHKHQVMTRDQLIAKVWGPDAEVADSALDTYIYFLRRKCSNIGWKNAIVTVRGRGYALQPEGE</sequence>
<keyword evidence="4 7" id="KW-0238">DNA-binding</keyword>
<dbReference type="GO" id="GO:0032993">
    <property type="term" value="C:protein-DNA complex"/>
    <property type="evidence" value="ECO:0007669"/>
    <property type="project" value="TreeGrafter"/>
</dbReference>
<name>A0A1N7K327_9BACL</name>
<keyword evidence="11" id="KW-1185">Reference proteome</keyword>
<evidence type="ECO:0000256" key="7">
    <source>
        <dbReference type="PROSITE-ProRule" id="PRU01091"/>
    </source>
</evidence>
<dbReference type="GO" id="GO:0006355">
    <property type="term" value="P:regulation of DNA-templated transcription"/>
    <property type="evidence" value="ECO:0007669"/>
    <property type="project" value="InterPro"/>
</dbReference>
<dbReference type="SMART" id="SM00448">
    <property type="entry name" value="REC"/>
    <property type="match status" value="1"/>
</dbReference>
<dbReference type="EMBL" id="FTOO01000001">
    <property type="protein sequence ID" value="SIS55948.1"/>
    <property type="molecule type" value="Genomic_DNA"/>
</dbReference>
<dbReference type="AlphaFoldDB" id="A0A1N7K327"/>
<evidence type="ECO:0000259" key="9">
    <source>
        <dbReference type="PROSITE" id="PS51755"/>
    </source>
</evidence>
<evidence type="ECO:0000256" key="3">
    <source>
        <dbReference type="ARBA" id="ARBA00023015"/>
    </source>
</evidence>
<proteinExistence type="predicted"/>
<feature type="domain" description="Response regulatory" evidence="8">
    <location>
        <begin position="2"/>
        <end position="116"/>
    </location>
</feature>
<evidence type="ECO:0000256" key="5">
    <source>
        <dbReference type="ARBA" id="ARBA00023163"/>
    </source>
</evidence>
<accession>A0A1N7K327</accession>
<dbReference type="Pfam" id="PF00486">
    <property type="entry name" value="Trans_reg_C"/>
    <property type="match status" value="1"/>
</dbReference>
<keyword evidence="1 6" id="KW-0597">Phosphoprotein</keyword>
<dbReference type="PANTHER" id="PTHR48111:SF22">
    <property type="entry name" value="REGULATOR OF RPOS"/>
    <property type="match status" value="1"/>
</dbReference>
<protein>
    <submittedName>
        <fullName evidence="10">DNA-binding response regulator, OmpR family, contains REC and winged-helix (WHTH) domain</fullName>
    </submittedName>
</protein>
<dbReference type="InterPro" id="IPR036388">
    <property type="entry name" value="WH-like_DNA-bd_sf"/>
</dbReference>
<evidence type="ECO:0000313" key="10">
    <source>
        <dbReference type="EMBL" id="SIS55948.1"/>
    </source>
</evidence>
<evidence type="ECO:0000256" key="4">
    <source>
        <dbReference type="ARBA" id="ARBA00023125"/>
    </source>
</evidence>
<dbReference type="Pfam" id="PF00072">
    <property type="entry name" value="Response_reg"/>
    <property type="match status" value="1"/>
</dbReference>
<keyword evidence="2" id="KW-0902">Two-component regulatory system</keyword>
<dbReference type="InterPro" id="IPR016032">
    <property type="entry name" value="Sig_transdc_resp-reg_C-effctor"/>
</dbReference>
<dbReference type="InterPro" id="IPR001789">
    <property type="entry name" value="Sig_transdc_resp-reg_receiver"/>
</dbReference>
<dbReference type="SUPFAM" id="SSF46894">
    <property type="entry name" value="C-terminal effector domain of the bipartite response regulators"/>
    <property type="match status" value="1"/>
</dbReference>
<dbReference type="PROSITE" id="PS50110">
    <property type="entry name" value="RESPONSE_REGULATORY"/>
    <property type="match status" value="1"/>
</dbReference>
<dbReference type="PANTHER" id="PTHR48111">
    <property type="entry name" value="REGULATOR OF RPOS"/>
    <property type="match status" value="1"/>
</dbReference>
<dbReference type="InterPro" id="IPR011006">
    <property type="entry name" value="CheY-like_superfamily"/>
</dbReference>
<feature type="domain" description="OmpR/PhoB-type" evidence="9">
    <location>
        <begin position="125"/>
        <end position="223"/>
    </location>
</feature>
<dbReference type="GO" id="GO:0000976">
    <property type="term" value="F:transcription cis-regulatory region binding"/>
    <property type="evidence" value="ECO:0007669"/>
    <property type="project" value="TreeGrafter"/>
</dbReference>
<reference evidence="11" key="1">
    <citation type="submission" date="2017-01" db="EMBL/GenBank/DDBJ databases">
        <authorList>
            <person name="Varghese N."/>
            <person name="Submissions S."/>
        </authorList>
    </citation>
    <scope>NUCLEOTIDE SEQUENCE [LARGE SCALE GENOMIC DNA]</scope>
    <source>
        <strain evidence="11">DSM 16176</strain>
    </source>
</reference>
<dbReference type="CDD" id="cd00383">
    <property type="entry name" value="trans_reg_C"/>
    <property type="match status" value="1"/>
</dbReference>
<evidence type="ECO:0000256" key="2">
    <source>
        <dbReference type="ARBA" id="ARBA00023012"/>
    </source>
</evidence>
<dbReference type="Gene3D" id="1.10.10.10">
    <property type="entry name" value="Winged helix-like DNA-binding domain superfamily/Winged helix DNA-binding domain"/>
    <property type="match status" value="1"/>
</dbReference>
<feature type="modified residue" description="4-aspartylphosphate" evidence="6">
    <location>
        <position position="51"/>
    </location>
</feature>
<dbReference type="SMART" id="SM00862">
    <property type="entry name" value="Trans_reg_C"/>
    <property type="match status" value="1"/>
</dbReference>
<gene>
    <name evidence="10" type="ORF">SAMN05421799_101322</name>
</gene>